<gene>
    <name evidence="2" type="ORF">CSSPTR1EN2_LOCUS22994</name>
</gene>
<dbReference type="EMBL" id="OZ019901">
    <property type="protein sequence ID" value="CAK9236594.1"/>
    <property type="molecule type" value="Genomic_DNA"/>
</dbReference>
<dbReference type="Proteomes" id="UP001497512">
    <property type="component" value="Chromosome 9"/>
</dbReference>
<dbReference type="PROSITE" id="PS50127">
    <property type="entry name" value="UBC_2"/>
    <property type="match status" value="1"/>
</dbReference>
<dbReference type="SUPFAM" id="SSF54495">
    <property type="entry name" value="UBC-like"/>
    <property type="match status" value="1"/>
</dbReference>
<evidence type="ECO:0000259" key="1">
    <source>
        <dbReference type="PROSITE" id="PS50127"/>
    </source>
</evidence>
<dbReference type="Pfam" id="PF00179">
    <property type="entry name" value="UQ_con"/>
    <property type="match status" value="1"/>
</dbReference>
<evidence type="ECO:0000313" key="2">
    <source>
        <dbReference type="EMBL" id="CAK9236594.1"/>
    </source>
</evidence>
<keyword evidence="3" id="KW-1185">Reference proteome</keyword>
<name>A0ABP0V4P2_9BRYO</name>
<accession>A0ABP0V4P2</accession>
<dbReference type="InterPro" id="IPR000608">
    <property type="entry name" value="UBC"/>
</dbReference>
<sequence>MIVGPSQSPYEGGVFKLELFLPEEYPMAAPKVCWNCAFTQDHIITCLGLSTMLVSL</sequence>
<proteinExistence type="predicted"/>
<dbReference type="Gene3D" id="3.10.110.10">
    <property type="entry name" value="Ubiquitin Conjugating Enzyme"/>
    <property type="match status" value="1"/>
</dbReference>
<evidence type="ECO:0000313" key="3">
    <source>
        <dbReference type="Proteomes" id="UP001497512"/>
    </source>
</evidence>
<feature type="domain" description="UBC core" evidence="1">
    <location>
        <begin position="1"/>
        <end position="56"/>
    </location>
</feature>
<organism evidence="2 3">
    <name type="scientific">Sphagnum troendelagicum</name>
    <dbReference type="NCBI Taxonomy" id="128251"/>
    <lineage>
        <taxon>Eukaryota</taxon>
        <taxon>Viridiplantae</taxon>
        <taxon>Streptophyta</taxon>
        <taxon>Embryophyta</taxon>
        <taxon>Bryophyta</taxon>
        <taxon>Sphagnophytina</taxon>
        <taxon>Sphagnopsida</taxon>
        <taxon>Sphagnales</taxon>
        <taxon>Sphagnaceae</taxon>
        <taxon>Sphagnum</taxon>
    </lineage>
</organism>
<protein>
    <recommendedName>
        <fullName evidence="1">UBC core domain-containing protein</fullName>
    </recommendedName>
</protein>
<reference evidence="2" key="1">
    <citation type="submission" date="2024-02" db="EMBL/GenBank/DDBJ databases">
        <authorList>
            <consortium name="ELIXIR-Norway"/>
            <consortium name="Elixir Norway"/>
        </authorList>
    </citation>
    <scope>NUCLEOTIDE SEQUENCE</scope>
</reference>
<dbReference type="InterPro" id="IPR016135">
    <property type="entry name" value="UBQ-conjugating_enzyme/RWD"/>
</dbReference>